<protein>
    <recommendedName>
        <fullName evidence="2">GST N-terminal domain-containing protein</fullName>
    </recommendedName>
</protein>
<proteinExistence type="inferred from homology"/>
<dbReference type="InterPro" id="IPR036249">
    <property type="entry name" value="Thioredoxin-like_sf"/>
</dbReference>
<comment type="caution">
    <text evidence="3">The sequence shown here is derived from an EMBL/GenBank/DDBJ whole genome shotgun (WGS) entry which is preliminary data.</text>
</comment>
<feature type="domain" description="GST N-terminal" evidence="2">
    <location>
        <begin position="1"/>
        <end position="88"/>
    </location>
</feature>
<evidence type="ECO:0000313" key="4">
    <source>
        <dbReference type="Proteomes" id="UP000774617"/>
    </source>
</evidence>
<evidence type="ECO:0000259" key="2">
    <source>
        <dbReference type="PROSITE" id="PS50404"/>
    </source>
</evidence>
<dbReference type="Proteomes" id="UP000774617">
    <property type="component" value="Unassembled WGS sequence"/>
</dbReference>
<dbReference type="SUPFAM" id="SSF52833">
    <property type="entry name" value="Thioredoxin-like"/>
    <property type="match status" value="1"/>
</dbReference>
<dbReference type="PANTHER" id="PTHR44051">
    <property type="entry name" value="GLUTATHIONE S-TRANSFERASE-RELATED"/>
    <property type="match status" value="1"/>
</dbReference>
<organism evidence="3 4">
    <name type="scientific">Macrophomina phaseolina</name>
    <dbReference type="NCBI Taxonomy" id="35725"/>
    <lineage>
        <taxon>Eukaryota</taxon>
        <taxon>Fungi</taxon>
        <taxon>Dikarya</taxon>
        <taxon>Ascomycota</taxon>
        <taxon>Pezizomycotina</taxon>
        <taxon>Dothideomycetes</taxon>
        <taxon>Dothideomycetes incertae sedis</taxon>
        <taxon>Botryosphaeriales</taxon>
        <taxon>Botryosphaeriaceae</taxon>
        <taxon>Macrophomina</taxon>
    </lineage>
</organism>
<gene>
    <name evidence="3" type="ORF">B0J12DRAFT_443405</name>
</gene>
<comment type="similarity">
    <text evidence="1">Belongs to the GST superfamily.</text>
</comment>
<keyword evidence="4" id="KW-1185">Reference proteome</keyword>
<dbReference type="PANTHER" id="PTHR44051:SF8">
    <property type="entry name" value="GLUTATHIONE S-TRANSFERASE GSTA"/>
    <property type="match status" value="1"/>
</dbReference>
<dbReference type="PROSITE" id="PS50404">
    <property type="entry name" value="GST_NTER"/>
    <property type="match status" value="1"/>
</dbReference>
<accession>A0ABQ8FS00</accession>
<dbReference type="CDD" id="cd03057">
    <property type="entry name" value="GST_N_Beta"/>
    <property type="match status" value="1"/>
</dbReference>
<reference evidence="3 4" key="1">
    <citation type="journal article" date="2021" name="Nat. Commun.">
        <title>Genetic determinants of endophytism in the Arabidopsis root mycobiome.</title>
        <authorList>
            <person name="Mesny F."/>
            <person name="Miyauchi S."/>
            <person name="Thiergart T."/>
            <person name="Pickel B."/>
            <person name="Atanasova L."/>
            <person name="Karlsson M."/>
            <person name="Huettel B."/>
            <person name="Barry K.W."/>
            <person name="Haridas S."/>
            <person name="Chen C."/>
            <person name="Bauer D."/>
            <person name="Andreopoulos W."/>
            <person name="Pangilinan J."/>
            <person name="LaButti K."/>
            <person name="Riley R."/>
            <person name="Lipzen A."/>
            <person name="Clum A."/>
            <person name="Drula E."/>
            <person name="Henrissat B."/>
            <person name="Kohler A."/>
            <person name="Grigoriev I.V."/>
            <person name="Martin F.M."/>
            <person name="Hacquard S."/>
        </authorList>
    </citation>
    <scope>NUCLEOTIDE SEQUENCE [LARGE SCALE GENOMIC DNA]</scope>
    <source>
        <strain evidence="3 4">MPI-SDFR-AT-0080</strain>
    </source>
</reference>
<dbReference type="Gene3D" id="1.20.1050.10">
    <property type="match status" value="1"/>
</dbReference>
<dbReference type="EMBL" id="JAGTJR010000082">
    <property type="protein sequence ID" value="KAH7014057.1"/>
    <property type="molecule type" value="Genomic_DNA"/>
</dbReference>
<evidence type="ECO:0000256" key="1">
    <source>
        <dbReference type="ARBA" id="ARBA00007409"/>
    </source>
</evidence>
<dbReference type="Gene3D" id="3.40.30.10">
    <property type="entry name" value="Glutaredoxin"/>
    <property type="match status" value="1"/>
</dbReference>
<sequence length="150" mass="17090">MPRLRLWYSPNACSLAVHIILRETGLPFEPIQTKIEKQPGDASVARLPDHFHHINPKMCIPVLAIDDEVITELPAIMFTVSNLASRLGLTGPNMMDNVRTYEWLSYISSTLHGLGFGTLWRPQRFVEEPELFPNALKRAYSNLTKVFVRC</sequence>
<evidence type="ECO:0000313" key="3">
    <source>
        <dbReference type="EMBL" id="KAH7014057.1"/>
    </source>
</evidence>
<dbReference type="Pfam" id="PF13409">
    <property type="entry name" value="GST_N_2"/>
    <property type="match status" value="1"/>
</dbReference>
<name>A0ABQ8FS00_9PEZI</name>
<dbReference type="InterPro" id="IPR004045">
    <property type="entry name" value="Glutathione_S-Trfase_N"/>
</dbReference>